<keyword evidence="6" id="KW-0732">Signal</keyword>
<evidence type="ECO:0000256" key="13">
    <source>
        <dbReference type="RuleBase" id="RU003357"/>
    </source>
</evidence>
<evidence type="ECO:0000256" key="5">
    <source>
        <dbReference type="ARBA" id="ARBA00022692"/>
    </source>
</evidence>
<sequence>MIPRSCAEFGSGPQQVTEGLLGTGLTPGQRGGHCAGAPPWQAQKQRKDNTMQLRPLAAAFLGLASSSNLFAETAPAPSADDLELIVVSGRAEKPLKDVTGSISVVTSDEIEQLQLNDMNQLFQYEPGVDVTGVVGGAQNILVRGMGGDRVLIIKDGMRVNEGYGANGLNDIVGRGFIEVDTLKQVEVAKGAASSLYGSDALAGIVVFVTKDASDYLEDGAQFGGTLKTGYTGITHQTHLSPTLAHRAGNFEQLLQMAYRDGEEQQNYHETRIPFQIESESLLYKARYNLGGEDFIGFSIDHWQQETEGGRANGLLSNFRHLASFGYNIVEEHTVSNRETRAYQLRYHSATPTGVYDQLNISLYRNESEQEDEQYARLDINAPQFGVFEIRDMWETGLYRQDTLGLLSNASITLNDTHTLGYGLDLERTESRRTVHQYREVETTTTRDLTTDKFPQNEVSRAGLFLNDEMTLAADRLTITPGLRYDWYDMDPGGALKSDGTPYTTIEESNLSLNLGALYRINTHLSAFAQYGQGFRVPAYDLAYIEHEQRFSDYIYQILPADDLAPETSDTFELGLRGHWGSLTFSSAAFYTKYDDFLQAALVHSERIFDDAGNFSHDLDQYQYQNIESVTIKGVELAASWSLSAAIELFANASYQHGKDDATGDYLTSISPLSGVVGASYSGTRLSSQLLLRWANRMHLVNDNETETAGFGTVDWVMGYQLLDQLSVNLAVNNLFDKYYVPYLNVAGRDAVSDLSVNAAPGRTFSASLRYTF</sequence>
<feature type="short sequence motif" description="TonB C-terminal box" evidence="12">
    <location>
        <begin position="755"/>
        <end position="772"/>
    </location>
</feature>
<dbReference type="PROSITE" id="PS52016">
    <property type="entry name" value="TONB_DEPENDENT_REC_3"/>
    <property type="match status" value="1"/>
</dbReference>
<dbReference type="EMBL" id="CP098023">
    <property type="protein sequence ID" value="WKD48608.1"/>
    <property type="molecule type" value="Genomic_DNA"/>
</dbReference>
<dbReference type="PANTHER" id="PTHR30069">
    <property type="entry name" value="TONB-DEPENDENT OUTER MEMBRANE RECEPTOR"/>
    <property type="match status" value="1"/>
</dbReference>
<keyword evidence="3 11" id="KW-0813">Transport</keyword>
<evidence type="ECO:0000256" key="2">
    <source>
        <dbReference type="ARBA" id="ARBA00008143"/>
    </source>
</evidence>
<keyword evidence="7 13" id="KW-0798">TonB box</keyword>
<keyword evidence="4 11" id="KW-1134">Transmembrane beta strand</keyword>
<keyword evidence="9 16" id="KW-0675">Receptor</keyword>
<feature type="domain" description="TonB-dependent receptor plug" evidence="15">
    <location>
        <begin position="95"/>
        <end position="204"/>
    </location>
</feature>
<feature type="domain" description="TonB-dependent receptor-like beta-barrel" evidence="14">
    <location>
        <begin position="325"/>
        <end position="734"/>
    </location>
</feature>
<dbReference type="Gene3D" id="2.170.130.10">
    <property type="entry name" value="TonB-dependent receptor, plug domain"/>
    <property type="match status" value="1"/>
</dbReference>
<dbReference type="Pfam" id="PF07715">
    <property type="entry name" value="Plug"/>
    <property type="match status" value="1"/>
</dbReference>
<keyword evidence="17" id="KW-1185">Reference proteome</keyword>
<evidence type="ECO:0000256" key="3">
    <source>
        <dbReference type="ARBA" id="ARBA00022448"/>
    </source>
</evidence>
<evidence type="ECO:0000259" key="15">
    <source>
        <dbReference type="Pfam" id="PF07715"/>
    </source>
</evidence>
<protein>
    <submittedName>
        <fullName evidence="16">TonB-dependent hemoglobin/transferrin/lactoferrin family receptor</fullName>
    </submittedName>
</protein>
<dbReference type="NCBIfam" id="TIGR01785">
    <property type="entry name" value="TonB-hemin"/>
    <property type="match status" value="1"/>
</dbReference>
<gene>
    <name evidence="16" type="ORF">M8T91_11830</name>
</gene>
<dbReference type="SUPFAM" id="SSF56935">
    <property type="entry name" value="Porins"/>
    <property type="match status" value="1"/>
</dbReference>
<evidence type="ECO:0000256" key="10">
    <source>
        <dbReference type="ARBA" id="ARBA00023237"/>
    </source>
</evidence>
<evidence type="ECO:0000256" key="6">
    <source>
        <dbReference type="ARBA" id="ARBA00022729"/>
    </source>
</evidence>
<dbReference type="InterPro" id="IPR012910">
    <property type="entry name" value="Plug_dom"/>
</dbReference>
<organism evidence="16 17">
    <name type="scientific">Microbulbifer spongiae</name>
    <dbReference type="NCBI Taxonomy" id="2944933"/>
    <lineage>
        <taxon>Bacteria</taxon>
        <taxon>Pseudomonadati</taxon>
        <taxon>Pseudomonadota</taxon>
        <taxon>Gammaproteobacteria</taxon>
        <taxon>Cellvibrionales</taxon>
        <taxon>Microbulbiferaceae</taxon>
        <taxon>Microbulbifer</taxon>
    </lineage>
</organism>
<dbReference type="RefSeq" id="WP_301414375.1">
    <property type="nucleotide sequence ID" value="NZ_CP098023.1"/>
</dbReference>
<proteinExistence type="inferred from homology"/>
<comment type="similarity">
    <text evidence="2">Belongs to the TonB-dependent receptor family. Hemoglobin/haptoglobin binding protein subfamily.</text>
</comment>
<evidence type="ECO:0000256" key="11">
    <source>
        <dbReference type="PROSITE-ProRule" id="PRU01360"/>
    </source>
</evidence>
<reference evidence="16 17" key="1">
    <citation type="submission" date="2022-05" db="EMBL/GenBank/DDBJ databases">
        <title>Microbulbifer sp. nov., isolated from sponge.</title>
        <authorList>
            <person name="Gao L."/>
        </authorList>
    </citation>
    <scope>NUCLEOTIDE SEQUENCE [LARGE SCALE GENOMIC DNA]</scope>
    <source>
        <strain evidence="16 17">MI-G</strain>
    </source>
</reference>
<evidence type="ECO:0000313" key="17">
    <source>
        <dbReference type="Proteomes" id="UP001321520"/>
    </source>
</evidence>
<evidence type="ECO:0000256" key="12">
    <source>
        <dbReference type="PROSITE-ProRule" id="PRU10144"/>
    </source>
</evidence>
<evidence type="ECO:0000259" key="14">
    <source>
        <dbReference type="Pfam" id="PF00593"/>
    </source>
</evidence>
<dbReference type="InterPro" id="IPR039426">
    <property type="entry name" value="TonB-dep_rcpt-like"/>
</dbReference>
<evidence type="ECO:0000256" key="7">
    <source>
        <dbReference type="ARBA" id="ARBA00023077"/>
    </source>
</evidence>
<dbReference type="InterPro" id="IPR036942">
    <property type="entry name" value="Beta-barrel_TonB_sf"/>
</dbReference>
<keyword evidence="5 11" id="KW-0812">Transmembrane</keyword>
<dbReference type="InterPro" id="IPR011276">
    <property type="entry name" value="TonB_haem/Hb_rcpt"/>
</dbReference>
<evidence type="ECO:0000256" key="1">
    <source>
        <dbReference type="ARBA" id="ARBA00004571"/>
    </source>
</evidence>
<keyword evidence="8 11" id="KW-0472">Membrane</keyword>
<dbReference type="InterPro" id="IPR037066">
    <property type="entry name" value="Plug_dom_sf"/>
</dbReference>
<evidence type="ECO:0000256" key="4">
    <source>
        <dbReference type="ARBA" id="ARBA00022452"/>
    </source>
</evidence>
<evidence type="ECO:0000256" key="9">
    <source>
        <dbReference type="ARBA" id="ARBA00023170"/>
    </source>
</evidence>
<dbReference type="NCBIfam" id="TIGR01786">
    <property type="entry name" value="TonB-hemlactrns"/>
    <property type="match status" value="1"/>
</dbReference>
<dbReference type="PANTHER" id="PTHR30069:SF29">
    <property type="entry name" value="HEMOGLOBIN AND HEMOGLOBIN-HAPTOGLOBIN-BINDING PROTEIN 1-RELATED"/>
    <property type="match status" value="1"/>
</dbReference>
<evidence type="ECO:0000313" key="16">
    <source>
        <dbReference type="EMBL" id="WKD48608.1"/>
    </source>
</evidence>
<dbReference type="InterPro" id="IPR010917">
    <property type="entry name" value="TonB_rcpt_CS"/>
</dbReference>
<comment type="subcellular location">
    <subcellularLocation>
        <location evidence="1 11">Cell outer membrane</location>
        <topology evidence="1 11">Multi-pass membrane protein</topology>
    </subcellularLocation>
</comment>
<dbReference type="InterPro" id="IPR000531">
    <property type="entry name" value="Beta-barrel_TonB"/>
</dbReference>
<keyword evidence="10 11" id="KW-0998">Cell outer membrane</keyword>
<dbReference type="InterPro" id="IPR010949">
    <property type="entry name" value="TonB_Hb/transfer/lactofer_rcpt"/>
</dbReference>
<dbReference type="CDD" id="cd01347">
    <property type="entry name" value="ligand_gated_channel"/>
    <property type="match status" value="1"/>
</dbReference>
<dbReference type="Pfam" id="PF00593">
    <property type="entry name" value="TonB_dep_Rec_b-barrel"/>
    <property type="match status" value="1"/>
</dbReference>
<dbReference type="Proteomes" id="UP001321520">
    <property type="component" value="Chromosome"/>
</dbReference>
<name>A0ABY9E6G3_9GAMM</name>
<dbReference type="PROSITE" id="PS01156">
    <property type="entry name" value="TONB_DEPENDENT_REC_2"/>
    <property type="match status" value="1"/>
</dbReference>
<dbReference type="Gene3D" id="2.40.170.20">
    <property type="entry name" value="TonB-dependent receptor, beta-barrel domain"/>
    <property type="match status" value="1"/>
</dbReference>
<accession>A0ABY9E6G3</accession>
<evidence type="ECO:0000256" key="8">
    <source>
        <dbReference type="ARBA" id="ARBA00023136"/>
    </source>
</evidence>